<feature type="region of interest" description="Disordered" evidence="1">
    <location>
        <begin position="118"/>
        <end position="154"/>
    </location>
</feature>
<dbReference type="RefSeq" id="WP_380043576.1">
    <property type="nucleotide sequence ID" value="NZ_JBHLTC010000001.1"/>
</dbReference>
<evidence type="ECO:0008006" key="5">
    <source>
        <dbReference type="Google" id="ProtNLM"/>
    </source>
</evidence>
<protein>
    <recommendedName>
        <fullName evidence="5">Conjugative transposon protein TcpC</fullName>
    </recommendedName>
</protein>
<organism evidence="3 4">
    <name type="scientific">Kribbella deserti</name>
    <dbReference type="NCBI Taxonomy" id="1926257"/>
    <lineage>
        <taxon>Bacteria</taxon>
        <taxon>Bacillati</taxon>
        <taxon>Actinomycetota</taxon>
        <taxon>Actinomycetes</taxon>
        <taxon>Propionibacteriales</taxon>
        <taxon>Kribbellaceae</taxon>
        <taxon>Kribbella</taxon>
    </lineage>
</organism>
<name>A0ABV6QED0_9ACTN</name>
<evidence type="ECO:0000256" key="2">
    <source>
        <dbReference type="SAM" id="Phobius"/>
    </source>
</evidence>
<dbReference type="Proteomes" id="UP001589890">
    <property type="component" value="Unassembled WGS sequence"/>
</dbReference>
<evidence type="ECO:0000313" key="4">
    <source>
        <dbReference type="Proteomes" id="UP001589890"/>
    </source>
</evidence>
<keyword evidence="4" id="KW-1185">Reference proteome</keyword>
<comment type="caution">
    <text evidence="3">The sequence shown here is derived from an EMBL/GenBank/DDBJ whole genome shotgun (WGS) entry which is preliminary data.</text>
</comment>
<feature type="region of interest" description="Disordered" evidence="1">
    <location>
        <begin position="1"/>
        <end position="34"/>
    </location>
</feature>
<keyword evidence="2" id="KW-0812">Transmembrane</keyword>
<feature type="compositionally biased region" description="Basic and acidic residues" evidence="1">
    <location>
        <begin position="1"/>
        <end position="18"/>
    </location>
</feature>
<feature type="compositionally biased region" description="Low complexity" evidence="1">
    <location>
        <begin position="129"/>
        <end position="153"/>
    </location>
</feature>
<evidence type="ECO:0000256" key="1">
    <source>
        <dbReference type="SAM" id="MobiDB-lite"/>
    </source>
</evidence>
<keyword evidence="2" id="KW-0472">Membrane</keyword>
<accession>A0ABV6QED0</accession>
<dbReference type="EMBL" id="JBHLTC010000001">
    <property type="protein sequence ID" value="MFC0622898.1"/>
    <property type="molecule type" value="Genomic_DNA"/>
</dbReference>
<proteinExistence type="predicted"/>
<evidence type="ECO:0000313" key="3">
    <source>
        <dbReference type="EMBL" id="MFC0622898.1"/>
    </source>
</evidence>
<gene>
    <name evidence="3" type="ORF">ACFFGN_02425</name>
</gene>
<reference evidence="3 4" key="1">
    <citation type="submission" date="2024-09" db="EMBL/GenBank/DDBJ databases">
        <authorList>
            <person name="Sun Q."/>
            <person name="Mori K."/>
        </authorList>
    </citation>
    <scope>NUCLEOTIDE SEQUENCE [LARGE SCALE GENOMIC DNA]</scope>
    <source>
        <strain evidence="3 4">CGMCC 1.15906</strain>
    </source>
</reference>
<feature type="transmembrane region" description="Helical" evidence="2">
    <location>
        <begin position="82"/>
        <end position="103"/>
    </location>
</feature>
<sequence>MSPDRSDRDDGAREEGQHQRQQGPREPASWRDLARADYEYPDELTGLSRRERRRAMRAWRQDDQAQRAAWLRNQRQAEPSSPVVVIVAVVLLAVVILGLGGGLPKLLGRGNDQQAPVGLLTPSAPVDLTEPSAEPTQAATATPTSSPTLSVPPILTERPSAQATTVASHVTNLWAHTFYTRNPVAETYAQLVGKVEPYVTAEVAESLVTGGDPTYDSLRLDGGKSSVISAPVTAPRPGSAPVDTPTRISRLVTVTIDITGKNPDRIKLPLLVTLIPQEGKWVISEINGGTGP</sequence>
<keyword evidence="2" id="KW-1133">Transmembrane helix</keyword>